<dbReference type="OrthoDB" id="273129at2759"/>
<evidence type="ECO:0000313" key="3">
    <source>
        <dbReference type="Proteomes" id="UP000063063"/>
    </source>
</evidence>
<organism evidence="2 3">
    <name type="scientific">Leishmania panamensis</name>
    <dbReference type="NCBI Taxonomy" id="5679"/>
    <lineage>
        <taxon>Eukaryota</taxon>
        <taxon>Discoba</taxon>
        <taxon>Euglenozoa</taxon>
        <taxon>Kinetoplastea</taxon>
        <taxon>Metakinetoplastina</taxon>
        <taxon>Trypanosomatida</taxon>
        <taxon>Trypanosomatidae</taxon>
        <taxon>Leishmaniinae</taxon>
        <taxon>Leishmania</taxon>
        <taxon>Leishmania guyanensis species complex</taxon>
    </lineage>
</organism>
<dbReference type="KEGG" id="lpan:LPMP_341230"/>
<feature type="region of interest" description="Disordered" evidence="1">
    <location>
        <begin position="90"/>
        <end position="156"/>
    </location>
</feature>
<evidence type="ECO:0000256" key="1">
    <source>
        <dbReference type="SAM" id="MobiDB-lite"/>
    </source>
</evidence>
<dbReference type="AlphaFoldDB" id="A0A088S0H9"/>
<dbReference type="Proteomes" id="UP000063063">
    <property type="component" value="Chromosome 34"/>
</dbReference>
<accession>A0A088S0H9</accession>
<keyword evidence="3" id="KW-1185">Reference proteome</keyword>
<dbReference type="GeneID" id="22578628"/>
<protein>
    <submittedName>
        <fullName evidence="2">Uncharacterized protein</fullName>
    </submittedName>
</protein>
<dbReference type="VEuPathDB" id="TriTrypDB:LPAL13_340018200"/>
<dbReference type="eggNOG" id="ENOG502SHSM">
    <property type="taxonomic scope" value="Eukaryota"/>
</dbReference>
<reference evidence="2 3" key="1">
    <citation type="journal article" date="2015" name="Sci. Rep.">
        <title>The genome of Leishmania panamensis: insights into genomics of the L. (Viannia) subgenus.</title>
        <authorList>
            <person name="Llanes A."/>
            <person name="Restrepo C.M."/>
            <person name="Vecchio G.D."/>
            <person name="Anguizola F.J."/>
            <person name="Lleonart R."/>
        </authorList>
    </citation>
    <scope>NUCLEOTIDE SEQUENCE [LARGE SCALE GENOMIC DNA]</scope>
    <source>
        <strain evidence="2 3">MHOM/PA/94/PSC-1</strain>
    </source>
</reference>
<feature type="region of interest" description="Disordered" evidence="1">
    <location>
        <begin position="403"/>
        <end position="426"/>
    </location>
</feature>
<evidence type="ECO:0000313" key="2">
    <source>
        <dbReference type="EMBL" id="AIO01749.1"/>
    </source>
</evidence>
<gene>
    <name evidence="2" type="ORF">LPMP_341230</name>
</gene>
<sequence length="426" mass="46179">MEGSIYTSTQICMACGFPRGSSVSCPVTQRHHGTDELITSGRPRTNHHRVVPKNIFKRMQVKLPVLVIHTSGKLIRVRNKHNTQTVREVHPLAPGAEGATADRTGGHSCEVDPSRAGGVGDPVSPKSRIADRKSGDSAQQHSGIDMGETGDTVNEDASQEGGEVQYYCYTDENGDTYWCTQELPDSMQQSQSDASAEVGDTSAQGCMTYYEALAGQYEAGGSVPEGSCICEYVDKDGQTVYYLYTPEVNNTQDNAAATPPQAPDTNDDSTASALAIAVAESKVVSAKESDPTTSSTRKPPHAFLSAITKAFKPHRSSRTRDRNNDLAAQCGGDVDSDFFTADWNAEPPAPLGTVASESPITSGPSEVSTYDNDVEEFMELLDDGEKKKFLKERKRLIKELAASEKKERESIMKQRSDGVEALRRLK</sequence>
<proteinExistence type="predicted"/>
<dbReference type="VEuPathDB" id="TriTrypDB:LPMP_341230"/>
<feature type="region of interest" description="Disordered" evidence="1">
    <location>
        <begin position="350"/>
        <end position="369"/>
    </location>
</feature>
<feature type="compositionally biased region" description="Polar residues" evidence="1">
    <location>
        <begin position="355"/>
        <end position="369"/>
    </location>
</feature>
<dbReference type="EMBL" id="CP009403">
    <property type="protein sequence ID" value="AIO01749.1"/>
    <property type="molecule type" value="Genomic_DNA"/>
</dbReference>
<dbReference type="RefSeq" id="XP_010702549.1">
    <property type="nucleotide sequence ID" value="XM_010704247.1"/>
</dbReference>
<name>A0A088S0H9_LEIPA</name>